<evidence type="ECO:0000256" key="2">
    <source>
        <dbReference type="ARBA" id="ARBA00010157"/>
    </source>
</evidence>
<reference evidence="9 10" key="1">
    <citation type="submission" date="2019-12" db="EMBL/GenBank/DDBJ databases">
        <title>Nocardia sp. nov. ET3-3 isolated from soil.</title>
        <authorList>
            <person name="Kanchanasin P."/>
            <person name="Tanasupawat S."/>
            <person name="Yuki M."/>
            <person name="Kudo T."/>
        </authorList>
    </citation>
    <scope>NUCLEOTIDE SEQUENCE [LARGE SCALE GENOMIC DNA]</scope>
    <source>
        <strain evidence="9 10">ET3-3</strain>
    </source>
</reference>
<feature type="transmembrane region" description="Helical" evidence="7">
    <location>
        <begin position="667"/>
        <end position="686"/>
    </location>
</feature>
<feature type="transmembrane region" description="Helical" evidence="7">
    <location>
        <begin position="526"/>
        <end position="547"/>
    </location>
</feature>
<dbReference type="AlphaFoldDB" id="A0A7K1V1H8"/>
<comment type="caution">
    <text evidence="9">The sequence shown here is derived from an EMBL/GenBank/DDBJ whole genome shotgun (WGS) entry which is preliminary data.</text>
</comment>
<evidence type="ECO:0000256" key="1">
    <source>
        <dbReference type="ARBA" id="ARBA00004651"/>
    </source>
</evidence>
<evidence type="ECO:0000256" key="7">
    <source>
        <dbReference type="SAM" id="Phobius"/>
    </source>
</evidence>
<dbReference type="PANTHER" id="PTHR33406">
    <property type="entry name" value="MEMBRANE PROTEIN MJ1562-RELATED"/>
    <property type="match status" value="1"/>
</dbReference>
<dbReference type="Proteomes" id="UP000466794">
    <property type="component" value="Unassembled WGS sequence"/>
</dbReference>
<feature type="transmembrane region" description="Helical" evidence="7">
    <location>
        <begin position="584"/>
        <end position="603"/>
    </location>
</feature>
<dbReference type="InterPro" id="IPR001036">
    <property type="entry name" value="Acrflvin-R"/>
</dbReference>
<dbReference type="InterPro" id="IPR004869">
    <property type="entry name" value="MMPL_dom"/>
</dbReference>
<comment type="subcellular location">
    <subcellularLocation>
        <location evidence="1">Cell membrane</location>
        <topology evidence="1">Multi-pass membrane protein</topology>
    </subcellularLocation>
</comment>
<feature type="transmembrane region" description="Helical" evidence="7">
    <location>
        <begin position="552"/>
        <end position="572"/>
    </location>
</feature>
<evidence type="ECO:0000256" key="6">
    <source>
        <dbReference type="ARBA" id="ARBA00023136"/>
    </source>
</evidence>
<feature type="transmembrane region" description="Helical" evidence="7">
    <location>
        <begin position="309"/>
        <end position="332"/>
    </location>
</feature>
<dbReference type="GO" id="GO:0022857">
    <property type="term" value="F:transmembrane transporter activity"/>
    <property type="evidence" value="ECO:0007669"/>
    <property type="project" value="InterPro"/>
</dbReference>
<gene>
    <name evidence="9" type="ORF">GPX89_25045</name>
</gene>
<feature type="transmembrane region" description="Helical" evidence="7">
    <location>
        <begin position="229"/>
        <end position="253"/>
    </location>
</feature>
<sequence length="716" mass="75485">MIDRLTAPALRTPKLVLILVGIAFVLCGAVGSQAVARLSQGGFVSTDSESARVAGMLERDYGMTGAQLVFTVESPDGALDPAASARGREIAQQLKGDSRISRAVSPWTEPMPSRALLSRDGKIGLIVATVRGDENNAPGIARELADEFTGSRDDVTVRAGGQAKVWRDTGQQTQQDLAVAEAIALPLTFLLLVWFLRSLVAALIPFLTGVVAIAGAGAVLYLMTYVVELSVFALNITTAIGLALAIDYSLLIIGRYREEIARGAERTDALTVAMRRGGRAVAFSGTTVGIALIGMLFFPMAFLRSLASAGLAVVALSIVLALTMVPALLMVLGDRINRKPLREATPVERSLLYRVARGVQRRPALSALPVLALLLLLGSPIVGLRLGLPDDRVLPAGLDSRQVGDLLRDRFDDNATGSVHIIVRGQGIDTGAYAAALSRVPDVRAVVGPAGAFENARMIGPGDPAATGPDSVHLTVATRLDPYSEAAEQQLDALRAVPAPAPVLFGGLAQQTEDAGQGIAQGFPKAIAWIAVVTFGLLLLLTGSVVLPLKALVLNTLSLSATFGALVFVFQWGHLGGLGTLATGYTIATLPVLLFCVAFGLSMDYEVFLLARFTEEWEHSAKTRQDNDNAVALGIARSGRIVTAAALLMAVVFAGIAVSGVTMNRMLGLGLALAVLMDATLVRMVLVPAFMRVMGTANWWAPARSWPLLEKVALRE</sequence>
<keyword evidence="10" id="KW-1185">Reference proteome</keyword>
<feature type="domain" description="Membrane transport protein MMPL" evidence="8">
    <location>
        <begin position="65"/>
        <end position="365"/>
    </location>
</feature>
<accession>A0A7K1V1H8</accession>
<evidence type="ECO:0000259" key="8">
    <source>
        <dbReference type="Pfam" id="PF03176"/>
    </source>
</evidence>
<evidence type="ECO:0000313" key="9">
    <source>
        <dbReference type="EMBL" id="MVU80503.1"/>
    </source>
</evidence>
<feature type="transmembrane region" description="Helical" evidence="7">
    <location>
        <begin position="177"/>
        <end position="196"/>
    </location>
</feature>
<evidence type="ECO:0000256" key="5">
    <source>
        <dbReference type="ARBA" id="ARBA00022989"/>
    </source>
</evidence>
<dbReference type="RefSeq" id="WP_157390128.1">
    <property type="nucleotide sequence ID" value="NZ_WRPP01000005.1"/>
</dbReference>
<name>A0A7K1V1H8_9NOCA</name>
<dbReference type="SUPFAM" id="SSF82866">
    <property type="entry name" value="Multidrug efflux transporter AcrB transmembrane domain"/>
    <property type="match status" value="2"/>
</dbReference>
<feature type="transmembrane region" description="Helical" evidence="7">
    <location>
        <begin position="364"/>
        <end position="388"/>
    </location>
</feature>
<dbReference type="InterPro" id="IPR050545">
    <property type="entry name" value="Mycobact_MmpL"/>
</dbReference>
<feature type="transmembrane region" description="Helical" evidence="7">
    <location>
        <begin position="280"/>
        <end position="303"/>
    </location>
</feature>
<dbReference type="Pfam" id="PF03176">
    <property type="entry name" value="MMPL"/>
    <property type="match status" value="2"/>
</dbReference>
<protein>
    <submittedName>
        <fullName evidence="9">MMPL family transporter</fullName>
    </submittedName>
</protein>
<keyword evidence="4 7" id="KW-0812">Transmembrane</keyword>
<feature type="transmembrane region" description="Helical" evidence="7">
    <location>
        <begin position="641"/>
        <end position="661"/>
    </location>
</feature>
<comment type="similarity">
    <text evidence="2">Belongs to the resistance-nodulation-cell division (RND) (TC 2.A.6) family. MmpL subfamily.</text>
</comment>
<proteinExistence type="inferred from homology"/>
<feature type="domain" description="Membrane transport protein MMPL" evidence="8">
    <location>
        <begin position="462"/>
        <end position="704"/>
    </location>
</feature>
<organism evidence="9 10">
    <name type="scientific">Nocardia terrae</name>
    <dbReference type="NCBI Taxonomy" id="2675851"/>
    <lineage>
        <taxon>Bacteria</taxon>
        <taxon>Bacillati</taxon>
        <taxon>Actinomycetota</taxon>
        <taxon>Actinomycetes</taxon>
        <taxon>Mycobacteriales</taxon>
        <taxon>Nocardiaceae</taxon>
        <taxon>Nocardia</taxon>
    </lineage>
</organism>
<dbReference type="Gene3D" id="1.20.1640.10">
    <property type="entry name" value="Multidrug efflux transporter AcrB transmembrane domain"/>
    <property type="match status" value="2"/>
</dbReference>
<keyword evidence="6 7" id="KW-0472">Membrane</keyword>
<dbReference type="PANTHER" id="PTHR33406:SF11">
    <property type="entry name" value="MEMBRANE PROTEIN SCO6666-RELATED"/>
    <property type="match status" value="1"/>
</dbReference>
<dbReference type="GO" id="GO:0005886">
    <property type="term" value="C:plasma membrane"/>
    <property type="evidence" value="ECO:0007669"/>
    <property type="project" value="UniProtKB-SubCell"/>
</dbReference>
<dbReference type="EMBL" id="WRPP01000005">
    <property type="protein sequence ID" value="MVU80503.1"/>
    <property type="molecule type" value="Genomic_DNA"/>
</dbReference>
<dbReference type="PRINTS" id="PR00702">
    <property type="entry name" value="ACRIFLAVINRP"/>
</dbReference>
<feature type="transmembrane region" description="Helical" evidence="7">
    <location>
        <begin position="203"/>
        <end position="223"/>
    </location>
</feature>
<evidence type="ECO:0000256" key="4">
    <source>
        <dbReference type="ARBA" id="ARBA00022692"/>
    </source>
</evidence>
<evidence type="ECO:0000256" key="3">
    <source>
        <dbReference type="ARBA" id="ARBA00022475"/>
    </source>
</evidence>
<keyword evidence="5 7" id="KW-1133">Transmembrane helix</keyword>
<keyword evidence="3" id="KW-1003">Cell membrane</keyword>
<evidence type="ECO:0000313" key="10">
    <source>
        <dbReference type="Proteomes" id="UP000466794"/>
    </source>
</evidence>